<feature type="transmembrane region" description="Helical" evidence="1">
    <location>
        <begin position="44"/>
        <end position="68"/>
    </location>
</feature>
<keyword evidence="3" id="KW-1185">Reference proteome</keyword>
<reference evidence="2 3" key="2">
    <citation type="journal article" date="2022" name="Mol. Biol. Evol.">
        <title>Comparative Genomics Reveals Insights into the Divergent Evolution of Astigmatic Mites and Household Pest Adaptations.</title>
        <authorList>
            <person name="Xiong Q."/>
            <person name="Wan A.T."/>
            <person name="Liu X."/>
            <person name="Fung C.S."/>
            <person name="Xiao X."/>
            <person name="Malainual N."/>
            <person name="Hou J."/>
            <person name="Wang L."/>
            <person name="Wang M."/>
            <person name="Yang K.Y."/>
            <person name="Cui Y."/>
            <person name="Leung E.L."/>
            <person name="Nong W."/>
            <person name="Shin S.K."/>
            <person name="Au S.W."/>
            <person name="Jeong K.Y."/>
            <person name="Chew F.T."/>
            <person name="Hui J.H."/>
            <person name="Leung T.F."/>
            <person name="Tungtrongchitr A."/>
            <person name="Zhong N."/>
            <person name="Liu Z."/>
            <person name="Tsui S.K."/>
        </authorList>
    </citation>
    <scope>NUCLEOTIDE SEQUENCE [LARGE SCALE GENOMIC DNA]</scope>
    <source>
        <strain evidence="2">Derp</strain>
    </source>
</reference>
<organism evidence="2 3">
    <name type="scientific">Dermatophagoides pteronyssinus</name>
    <name type="common">European house dust mite</name>
    <dbReference type="NCBI Taxonomy" id="6956"/>
    <lineage>
        <taxon>Eukaryota</taxon>
        <taxon>Metazoa</taxon>
        <taxon>Ecdysozoa</taxon>
        <taxon>Arthropoda</taxon>
        <taxon>Chelicerata</taxon>
        <taxon>Arachnida</taxon>
        <taxon>Acari</taxon>
        <taxon>Acariformes</taxon>
        <taxon>Sarcoptiformes</taxon>
        <taxon>Astigmata</taxon>
        <taxon>Psoroptidia</taxon>
        <taxon>Analgoidea</taxon>
        <taxon>Pyroglyphidae</taxon>
        <taxon>Dermatophagoidinae</taxon>
        <taxon>Dermatophagoides</taxon>
    </lineage>
</organism>
<gene>
    <name evidence="2" type="ORF">DERP_013661</name>
</gene>
<evidence type="ECO:0000313" key="2">
    <source>
        <dbReference type="EMBL" id="KAH9426479.1"/>
    </source>
</evidence>
<protein>
    <submittedName>
        <fullName evidence="2">Uncharacterized protein</fullName>
    </submittedName>
</protein>
<accession>A0ABQ8JV68</accession>
<proteinExistence type="predicted"/>
<reference evidence="2 3" key="1">
    <citation type="journal article" date="2018" name="J. Allergy Clin. Immunol.">
        <title>High-quality assembly of Dermatophagoides pteronyssinus genome and transcriptome reveals a wide range of novel allergens.</title>
        <authorList>
            <person name="Liu X.Y."/>
            <person name="Yang K.Y."/>
            <person name="Wang M.Q."/>
            <person name="Kwok J.S."/>
            <person name="Zeng X."/>
            <person name="Yang Z."/>
            <person name="Xiao X.J."/>
            <person name="Lau C.P."/>
            <person name="Li Y."/>
            <person name="Huang Z.M."/>
            <person name="Ba J.G."/>
            <person name="Yim A.K."/>
            <person name="Ouyang C.Y."/>
            <person name="Ngai S.M."/>
            <person name="Chan T.F."/>
            <person name="Leung E.L."/>
            <person name="Liu L."/>
            <person name="Liu Z.G."/>
            <person name="Tsui S.K."/>
        </authorList>
    </citation>
    <scope>NUCLEOTIDE SEQUENCE [LARGE SCALE GENOMIC DNA]</scope>
    <source>
        <strain evidence="2">Derp</strain>
    </source>
</reference>
<keyword evidence="1" id="KW-0472">Membrane</keyword>
<sequence>MLYITNNAALVNKSIADLVAPVAVVGCSNVFAVVVDDNEFEIELLLLLLTLAVAVDFVTFIPVVIVVVDDCGGG</sequence>
<keyword evidence="1" id="KW-1133">Transmembrane helix</keyword>
<dbReference type="EMBL" id="NJHN03000009">
    <property type="protein sequence ID" value="KAH9426479.1"/>
    <property type="molecule type" value="Genomic_DNA"/>
</dbReference>
<comment type="caution">
    <text evidence="2">The sequence shown here is derived from an EMBL/GenBank/DDBJ whole genome shotgun (WGS) entry which is preliminary data.</text>
</comment>
<feature type="transmembrane region" description="Helical" evidence="1">
    <location>
        <begin position="15"/>
        <end position="35"/>
    </location>
</feature>
<dbReference type="Proteomes" id="UP000887458">
    <property type="component" value="Unassembled WGS sequence"/>
</dbReference>
<name>A0ABQ8JV68_DERPT</name>
<keyword evidence="1" id="KW-0812">Transmembrane</keyword>
<evidence type="ECO:0000313" key="3">
    <source>
        <dbReference type="Proteomes" id="UP000887458"/>
    </source>
</evidence>
<evidence type="ECO:0000256" key="1">
    <source>
        <dbReference type="SAM" id="Phobius"/>
    </source>
</evidence>